<feature type="signal peptide" evidence="2">
    <location>
        <begin position="1"/>
        <end position="23"/>
    </location>
</feature>
<proteinExistence type="predicted"/>
<dbReference type="Proteomes" id="UP001431935">
    <property type="component" value="Chromosome"/>
</dbReference>
<feature type="chain" id="PRO_5046528049" description="Lipoprotein" evidence="2">
    <location>
        <begin position="24"/>
        <end position="234"/>
    </location>
</feature>
<evidence type="ECO:0000256" key="2">
    <source>
        <dbReference type="SAM" id="SignalP"/>
    </source>
</evidence>
<protein>
    <recommendedName>
        <fullName evidence="5">Lipoprotein</fullName>
    </recommendedName>
</protein>
<reference evidence="3" key="1">
    <citation type="submission" date="2024-01" db="EMBL/GenBank/DDBJ databases">
        <title>Complete genome sequence of Mycoplasma gateae strain 3700.</title>
        <authorList>
            <person name="Spergser J."/>
        </authorList>
    </citation>
    <scope>NUCLEOTIDE SEQUENCE [LARGE SCALE GENOMIC DNA]</scope>
    <source>
        <strain evidence="3">3700</strain>
    </source>
</reference>
<accession>A0ABZ2AH45</accession>
<dbReference type="RefSeq" id="WP_330463472.1">
    <property type="nucleotide sequence ID" value="NZ_CP143578.1"/>
</dbReference>
<evidence type="ECO:0000313" key="3">
    <source>
        <dbReference type="EMBL" id="WVN21434.1"/>
    </source>
</evidence>
<feature type="region of interest" description="Disordered" evidence="1">
    <location>
        <begin position="176"/>
        <end position="234"/>
    </location>
</feature>
<evidence type="ECO:0000313" key="4">
    <source>
        <dbReference type="Proteomes" id="UP001431935"/>
    </source>
</evidence>
<feature type="compositionally biased region" description="Polar residues" evidence="1">
    <location>
        <begin position="195"/>
        <end position="205"/>
    </location>
</feature>
<evidence type="ECO:0008006" key="5">
    <source>
        <dbReference type="Google" id="ProtNLM"/>
    </source>
</evidence>
<organism evidence="3 4">
    <name type="scientific">Metamycoplasma gateae</name>
    <dbReference type="NCBI Taxonomy" id="35769"/>
    <lineage>
        <taxon>Bacteria</taxon>
        <taxon>Bacillati</taxon>
        <taxon>Mycoplasmatota</taxon>
        <taxon>Mycoplasmoidales</taxon>
        <taxon>Metamycoplasmataceae</taxon>
        <taxon>Metamycoplasma</taxon>
    </lineage>
</organism>
<sequence>MTTTKKILIGLATISSVALPITAISCTNSKAQLEKEIQIAKIQLANVEFADNFEQQFKEGIIIAEQVLKDVNSTDDKIKNTYNEFINNSKKVLELNRLKLQEYAENQLSYFAEINKAKLYAHKVLFEEKYKDLKVELVNSYTELETKYESTKTSIYTSEKTAELKKELSKIMDDIKAKKQALDNNSSADNDHNQDNSPKPDNSSTENEEDSKPTPSPENNETEGSNPSATTPEN</sequence>
<feature type="compositionally biased region" description="Polar residues" evidence="1">
    <location>
        <begin position="217"/>
        <end position="234"/>
    </location>
</feature>
<evidence type="ECO:0000256" key="1">
    <source>
        <dbReference type="SAM" id="MobiDB-lite"/>
    </source>
</evidence>
<dbReference type="PROSITE" id="PS51257">
    <property type="entry name" value="PROKAR_LIPOPROTEIN"/>
    <property type="match status" value="1"/>
</dbReference>
<keyword evidence="4" id="KW-1185">Reference proteome</keyword>
<dbReference type="EMBL" id="CP143578">
    <property type="protein sequence ID" value="WVN21434.1"/>
    <property type="molecule type" value="Genomic_DNA"/>
</dbReference>
<gene>
    <name evidence="3" type="ORF">V2E26_00270</name>
</gene>
<keyword evidence="2" id="KW-0732">Signal</keyword>
<name>A0ABZ2AH45_9BACT</name>